<protein>
    <recommendedName>
        <fullName evidence="2">Cation-transporting P-type ATPase N-terminal domain-containing protein</fullName>
    </recommendedName>
</protein>
<evidence type="ECO:0000256" key="1">
    <source>
        <dbReference type="SAM" id="MobiDB-lite"/>
    </source>
</evidence>
<sequence>MQWNGLSGAEAQARLKRDGPDQIRPKPQRRLVLQFLARFQTVYPACPSPSRALHDVQIGVLERDALQADRRRADAAQGLRGFLQR</sequence>
<dbReference type="Pfam" id="PF00690">
    <property type="entry name" value="Cation_ATPase_N"/>
    <property type="match status" value="1"/>
</dbReference>
<comment type="caution">
    <text evidence="3">The sequence shown here is derived from an EMBL/GenBank/DDBJ whole genome shotgun (WGS) entry which is preliminary data.</text>
</comment>
<organism evidence="3">
    <name type="scientific">mine drainage metagenome</name>
    <dbReference type="NCBI Taxonomy" id="410659"/>
    <lineage>
        <taxon>unclassified sequences</taxon>
        <taxon>metagenomes</taxon>
        <taxon>ecological metagenomes</taxon>
    </lineage>
</organism>
<feature type="domain" description="Cation-transporting P-type ATPase N-terminal" evidence="2">
    <location>
        <begin position="4"/>
        <end position="41"/>
    </location>
</feature>
<accession>A0A1J5R1R8</accession>
<gene>
    <name evidence="3" type="ORF">GALL_282100</name>
</gene>
<dbReference type="InterPro" id="IPR004014">
    <property type="entry name" value="ATPase_P-typ_cation-transptr_N"/>
</dbReference>
<dbReference type="AlphaFoldDB" id="A0A1J5R1R8"/>
<feature type="compositionally biased region" description="Basic and acidic residues" evidence="1">
    <location>
        <begin position="13"/>
        <end position="24"/>
    </location>
</feature>
<dbReference type="EMBL" id="MLJW01000312">
    <property type="protein sequence ID" value="OIQ89902.1"/>
    <property type="molecule type" value="Genomic_DNA"/>
</dbReference>
<feature type="region of interest" description="Disordered" evidence="1">
    <location>
        <begin position="1"/>
        <end position="26"/>
    </location>
</feature>
<evidence type="ECO:0000259" key="2">
    <source>
        <dbReference type="Pfam" id="PF00690"/>
    </source>
</evidence>
<proteinExistence type="predicted"/>
<name>A0A1J5R1R8_9ZZZZ</name>
<evidence type="ECO:0000313" key="3">
    <source>
        <dbReference type="EMBL" id="OIQ89902.1"/>
    </source>
</evidence>
<reference evidence="3" key="1">
    <citation type="submission" date="2016-10" db="EMBL/GenBank/DDBJ databases">
        <title>Sequence of Gallionella enrichment culture.</title>
        <authorList>
            <person name="Poehlein A."/>
            <person name="Muehling M."/>
            <person name="Daniel R."/>
        </authorList>
    </citation>
    <scope>NUCLEOTIDE SEQUENCE</scope>
</reference>